<keyword evidence="3" id="KW-1185">Reference proteome</keyword>
<organism evidence="2 3">
    <name type="scientific">Eimeria tenella</name>
    <name type="common">Coccidian parasite</name>
    <dbReference type="NCBI Taxonomy" id="5802"/>
    <lineage>
        <taxon>Eukaryota</taxon>
        <taxon>Sar</taxon>
        <taxon>Alveolata</taxon>
        <taxon>Apicomplexa</taxon>
        <taxon>Conoidasida</taxon>
        <taxon>Coccidia</taxon>
        <taxon>Eucoccidiorida</taxon>
        <taxon>Eimeriorina</taxon>
        <taxon>Eimeriidae</taxon>
        <taxon>Eimeria</taxon>
    </lineage>
</organism>
<name>U6L5H4_EIMTE</name>
<reference evidence="2" key="2">
    <citation type="submission" date="2013-10" db="EMBL/GenBank/DDBJ databases">
        <authorList>
            <person name="Aslett M."/>
        </authorList>
    </citation>
    <scope>NUCLEOTIDE SEQUENCE [LARGE SCALE GENOMIC DNA]</scope>
    <source>
        <strain evidence="2">Houghton</strain>
    </source>
</reference>
<evidence type="ECO:0000313" key="2">
    <source>
        <dbReference type="EMBL" id="CDJ43030.1"/>
    </source>
</evidence>
<feature type="region of interest" description="Disordered" evidence="1">
    <location>
        <begin position="27"/>
        <end position="67"/>
    </location>
</feature>
<dbReference type="EMBL" id="HG675748">
    <property type="protein sequence ID" value="CDJ43030.1"/>
    <property type="molecule type" value="Genomic_DNA"/>
</dbReference>
<dbReference type="VEuPathDB" id="ToxoDB:ETH_00031645"/>
<feature type="compositionally biased region" description="Low complexity" evidence="1">
    <location>
        <begin position="28"/>
        <end position="63"/>
    </location>
</feature>
<dbReference type="OrthoDB" id="345736at2759"/>
<protein>
    <submittedName>
        <fullName evidence="2">Uncharacterized protein</fullName>
    </submittedName>
</protein>
<evidence type="ECO:0000313" key="3">
    <source>
        <dbReference type="Proteomes" id="UP000030747"/>
    </source>
</evidence>
<proteinExistence type="predicted"/>
<reference evidence="2" key="1">
    <citation type="submission" date="2013-10" db="EMBL/GenBank/DDBJ databases">
        <title>Genomic analysis of the causative agents of coccidiosis in chickens.</title>
        <authorList>
            <person name="Reid A.J."/>
            <person name="Blake D."/>
            <person name="Billington K."/>
            <person name="Browne H."/>
            <person name="Dunn M."/>
            <person name="Hung S."/>
            <person name="Kawahara F."/>
            <person name="Miranda-Saavedra D."/>
            <person name="Mourier T."/>
            <person name="Nagra H."/>
            <person name="Otto T.D."/>
            <person name="Rawlings N."/>
            <person name="Sanchez A."/>
            <person name="Sanders M."/>
            <person name="Subramaniam C."/>
            <person name="Tay Y."/>
            <person name="Dear P."/>
            <person name="Doerig C."/>
            <person name="Gruber A."/>
            <person name="Parkinson J."/>
            <person name="Shirley M."/>
            <person name="Wan K.L."/>
            <person name="Berriman M."/>
            <person name="Tomley F."/>
            <person name="Pain A."/>
        </authorList>
    </citation>
    <scope>NUCLEOTIDE SEQUENCE [LARGE SCALE GENOMIC DNA]</scope>
    <source>
        <strain evidence="2">Houghton</strain>
    </source>
</reference>
<gene>
    <name evidence="2" type="ORF">ETH_00031645</name>
</gene>
<accession>U6L5H4</accession>
<evidence type="ECO:0000256" key="1">
    <source>
        <dbReference type="SAM" id="MobiDB-lite"/>
    </source>
</evidence>
<dbReference type="VEuPathDB" id="ToxoDB:ETH2_1582900"/>
<dbReference type="RefSeq" id="XP_013233780.1">
    <property type="nucleotide sequence ID" value="XM_013378326.1"/>
</dbReference>
<dbReference type="Proteomes" id="UP000030747">
    <property type="component" value="Unassembled WGS sequence"/>
</dbReference>
<dbReference type="GeneID" id="25255398"/>
<sequence>MLGEAQLASKSTFPGISLLQDSLLASRGETTAEAGTEGKAGGVQQPAAPDAASTPQPSSPQASVRGAPETFTGSIAATQRQAPSASQFAQGTTVLKGVTLAISSVIIQGVKVTQVAAFKGGSVLAVFNLTTTSAEKAKLLQDISDLAKNPEAVFDLIWEAISPTAGKLKLKLESSYNAAASKPSVALTLAFKHVVGTREIVDTVTASIPKTMVLEFKQLADFKGWLAANCHPPILKHADAFHILRLTLTSAEKQKSEVRGEEQALKWLHMVAARKDPVLPVSGELERNAIIEIPFVENLTWPLLLKLRALVDESAKGHTPISSFAGKIPGLKTERFTVPTSWFELSPEQQYELWLKGRQPGTTGVSPGQLNITGLFGPQYTAGIPQIFFYDHTGQPFGSNKQRDNVSLFGTRLTPVDKVPDYVAGQFSPALSAKIVFPGGSSAVHVISPVREWHKIEKRYLDLRAALAPKEPEKNGALLSVTINGKIYPLVAEFVEMYPTLLHLLAHLATENPAFVVNDISLNFGASVPRSVKSIFILETPEGIQPWCMFQYDISITRRNTIIIKSLLKKARQAAESPAGCNIVNAKGLRFETITAVANVTQMQPELKTENRQELNFKGSSAECKRLGAIFTDAHRRGHALALYFSATHLLKGSVEIPKFDKEGRERKPSIKTVTSRVKINEKYPDLLKDFQRPFWKYKVPTMEFPYVQSPGKPEASALPEGFIPEAWYHQAPAKVKLIWHPQFPILGGRDTFTDGTGAHVTGETVNVPLRPGTSALTGPFTVIQTWLRQHIPHLQLPVDLESMPAEDRNSLFNKIVIEVEGGERMRLIDILKPLLHTPNWKALKPEDFQVPYHLLTIPIKNMFVEGGLDFVVTTPSGGQESHTVPIRPGETWETAADNFFHRYPQFERKTTKLSLFDSDGNPITLRPDSSVYIGVKEAIQQRRKGLQITLETPFGKVTACYRLDVEKGKCLVVSMHTVFCGKIKGISDRAERWQKQCNAADMKSTSVDEVQRFMEQTLRGADLVRPVRLRDLLALMRKHVASTRPDLLAQLNLPDPAISQAEITKIKSQIEAVRAKPNKTAEDYDEIQRLRRQIKMILAKETKWAVPSALTFFYLGEKGVERDLRVPIKDPELRLSDEFWKVFHHATRQSPEAAAMDFANVYDISFRVLGMEERKEEKRRIKHKVKLEKKEEKAATQIKVNNRQNTNIDEKIKAFQSRAKIRVRPNLLHVQIKVKVEFDVDNEESSSDTGVDVTIPADFSTGLTIGGKRSIVTQLSKIYKIPRSYFTFEGYPRVVTDPAKGELPILKVALQAVCSRKDGTIGIQPSELARVLTELGGYTEKDLIFLITTSGEKLRVSIENVRQIAPDKARLFMFAVSRELNQTNSSLSKWLKKSGDSTDGYLCVVFQWKRTAADIKAAAEAKGRERAEAIEGEVADPLNWRNLLGPWLSRTRGFGPLANTKIQLVVRNDKEKDRGNRKSKCQVSTFGELLELINHLEELLKICPGLQRATTNRQPFSFELGIKSPPPTGFRLWNRAHGDPEKNRRYLERLTVAFANVYDETKINWKFAKHSGTMTPEQIRHIRDLLQSDKPRDAALVREMLAVLGVPADDIARLTGRLSILIFHEPTDQDKVLLREGVITVRYPQTPTSYSS</sequence>
<dbReference type="OMA" id="REWHKIE"/>